<evidence type="ECO:0000313" key="2">
    <source>
        <dbReference type="EMBL" id="CAH7670287.1"/>
    </source>
</evidence>
<feature type="compositionally biased region" description="Basic residues" evidence="1">
    <location>
        <begin position="227"/>
        <end position="239"/>
    </location>
</feature>
<evidence type="ECO:0000256" key="1">
    <source>
        <dbReference type="SAM" id="MobiDB-lite"/>
    </source>
</evidence>
<evidence type="ECO:0000313" key="3">
    <source>
        <dbReference type="Proteomes" id="UP001153365"/>
    </source>
</evidence>
<proteinExistence type="predicted"/>
<protein>
    <submittedName>
        <fullName evidence="2">Expressed protein</fullName>
    </submittedName>
</protein>
<keyword evidence="3" id="KW-1185">Reference proteome</keyword>
<feature type="compositionally biased region" description="Polar residues" evidence="1">
    <location>
        <begin position="128"/>
        <end position="137"/>
    </location>
</feature>
<name>A0AAV0APS3_PHAPC</name>
<comment type="caution">
    <text evidence="2">The sequence shown here is derived from an EMBL/GenBank/DDBJ whole genome shotgun (WGS) entry which is preliminary data.</text>
</comment>
<gene>
    <name evidence="2" type="ORF">PPACK8108_LOCUS5005</name>
</gene>
<sequence length="248" mass="27039">MVNFLGVSRDDSKFMEMFECADGSYKQTSEEDLVFSLTKPWDPQVHKKNPEGSETLNNPVAVVKVYSPRSGFSKLPPSLLPPPQSALPPVPSEISTIRGSSALSKKKNDLRPLGTTSGAEFFERVTSPKVSTPNESNPLMPVPLSSPPILTSKSPRERGIIPTQAVLKPGVKVKRPSMLLQRAPLIRSRSGGQIENQTQLFPSTEPQAGSDLTITQAQLGGRDRYKVKTPSHVLPRKSARSTSTPRLT</sequence>
<dbReference type="AlphaFoldDB" id="A0AAV0APS3"/>
<reference evidence="2" key="1">
    <citation type="submission" date="2022-06" db="EMBL/GenBank/DDBJ databases">
        <authorList>
            <consortium name="SYNGENTA / RWTH Aachen University"/>
        </authorList>
    </citation>
    <scope>NUCLEOTIDE SEQUENCE</scope>
</reference>
<accession>A0AAV0APS3</accession>
<feature type="non-terminal residue" evidence="2">
    <location>
        <position position="248"/>
    </location>
</feature>
<feature type="region of interest" description="Disordered" evidence="1">
    <location>
        <begin position="216"/>
        <end position="248"/>
    </location>
</feature>
<feature type="region of interest" description="Disordered" evidence="1">
    <location>
        <begin position="98"/>
        <end position="155"/>
    </location>
</feature>
<organism evidence="2 3">
    <name type="scientific">Phakopsora pachyrhizi</name>
    <name type="common">Asian soybean rust disease fungus</name>
    <dbReference type="NCBI Taxonomy" id="170000"/>
    <lineage>
        <taxon>Eukaryota</taxon>
        <taxon>Fungi</taxon>
        <taxon>Dikarya</taxon>
        <taxon>Basidiomycota</taxon>
        <taxon>Pucciniomycotina</taxon>
        <taxon>Pucciniomycetes</taxon>
        <taxon>Pucciniales</taxon>
        <taxon>Phakopsoraceae</taxon>
        <taxon>Phakopsora</taxon>
    </lineage>
</organism>
<dbReference type="Proteomes" id="UP001153365">
    <property type="component" value="Unassembled WGS sequence"/>
</dbReference>
<dbReference type="EMBL" id="CALTRL010000967">
    <property type="protein sequence ID" value="CAH7670287.1"/>
    <property type="molecule type" value="Genomic_DNA"/>
</dbReference>
<feature type="non-terminal residue" evidence="2">
    <location>
        <position position="1"/>
    </location>
</feature>